<dbReference type="Gene3D" id="1.10.287.850">
    <property type="entry name" value="HP0062-like domain"/>
    <property type="match status" value="1"/>
</dbReference>
<dbReference type="SUPFAM" id="SSF140459">
    <property type="entry name" value="PE/PPE dimer-like"/>
    <property type="match status" value="1"/>
</dbReference>
<dbReference type="InterPro" id="IPR038332">
    <property type="entry name" value="PPE_sf"/>
</dbReference>
<gene>
    <name evidence="1" type="primary">PE1_5</name>
    <name evidence="1" type="ORF">MCNS_56820</name>
</gene>
<sequence>MADLLVEPQALASVAADIEQLGSTITGANAAAESPISGLAPAAADEVSEAIAKLFGAYGRQYQAVARLAAAFHDEFTAALASAGSSYAAAEAGAQALLGDSPLTGNIVAVVMGGSGNPIPDSSYVTGVLNWAKLHYTWNGVDTIFTPENLYPLTGTKSLPLNISVNEGVQILDATIKQQIGAGNSVLVQGYSQSTIIASLEMQNLMNPQLTPNPPAPNQLAFNLLADLMAPNGGLLARFPGLTLPSLGIDFYGATPADTPYTTNIYTIEYDGFADFPQYPLNIFADLNAVAGIVLVHPLYPHLDPSALPPGYSLEQLPTSPDYTGNTNYYMVLNPNLPLIQPLSKIPVIGQPLVDLLQPDLRVLVNLGYGDPNYGYSTGPANLTTPFGLFPHVSPGVIAADLATGAQQGVTAASHDIAAEISGMSVPSIPHSLPTIAPPSTDGFINHLETVTTNVTNAFSQALSTGYGVLLPTADIVNAALISVPAYDVNLFLGGIAQALAGDPMGLVNAIGYPIAATTGLLIVAGGVEGLVVLGAVASIIKDFTDLIP</sequence>
<dbReference type="Pfam" id="PF08237">
    <property type="entry name" value="PE-PPE"/>
    <property type="match status" value="1"/>
</dbReference>
<organism evidence="1 2">
    <name type="scientific">Mycobacterium conspicuum</name>
    <dbReference type="NCBI Taxonomy" id="44010"/>
    <lineage>
        <taxon>Bacteria</taxon>
        <taxon>Bacillati</taxon>
        <taxon>Actinomycetota</taxon>
        <taxon>Actinomycetes</taxon>
        <taxon>Mycobacteriales</taxon>
        <taxon>Mycobacteriaceae</taxon>
        <taxon>Mycobacterium</taxon>
    </lineage>
</organism>
<protein>
    <submittedName>
        <fullName evidence="1">PE family protein</fullName>
    </submittedName>
</protein>
<dbReference type="RefSeq" id="WP_085232063.1">
    <property type="nucleotide sequence ID" value="NZ_AP022613.1"/>
</dbReference>
<keyword evidence="2" id="KW-1185">Reference proteome</keyword>
<accession>A0A1X1TIJ1</accession>
<dbReference type="Pfam" id="PF00934">
    <property type="entry name" value="PE"/>
    <property type="match status" value="1"/>
</dbReference>
<dbReference type="Proteomes" id="UP000467385">
    <property type="component" value="Chromosome"/>
</dbReference>
<dbReference type="OrthoDB" id="4568361at2"/>
<proteinExistence type="predicted"/>
<dbReference type="InterPro" id="IPR000084">
    <property type="entry name" value="PE-PGRS_N"/>
</dbReference>
<evidence type="ECO:0000313" key="2">
    <source>
        <dbReference type="Proteomes" id="UP000467385"/>
    </source>
</evidence>
<dbReference type="AlphaFoldDB" id="A0A1X1TIJ1"/>
<name>A0A1X1TIJ1_9MYCO</name>
<dbReference type="STRING" id="44010.AWC00_07570"/>
<dbReference type="InterPro" id="IPR013228">
    <property type="entry name" value="PE-PPE_C"/>
</dbReference>
<dbReference type="EMBL" id="AP022613">
    <property type="protein sequence ID" value="BBZ42619.1"/>
    <property type="molecule type" value="Genomic_DNA"/>
</dbReference>
<reference evidence="1 2" key="1">
    <citation type="journal article" date="2019" name="Emerg. Microbes Infect.">
        <title>Comprehensive subspecies identification of 175 nontuberculous mycobacteria species based on 7547 genomic profiles.</title>
        <authorList>
            <person name="Matsumoto Y."/>
            <person name="Kinjo T."/>
            <person name="Motooka D."/>
            <person name="Nabeya D."/>
            <person name="Jung N."/>
            <person name="Uechi K."/>
            <person name="Horii T."/>
            <person name="Iida T."/>
            <person name="Fujita J."/>
            <person name="Nakamura S."/>
        </authorList>
    </citation>
    <scope>NUCLEOTIDE SEQUENCE [LARGE SCALE GENOMIC DNA]</scope>
    <source>
        <strain evidence="1 2">JCM 14738</strain>
    </source>
</reference>
<evidence type="ECO:0000313" key="1">
    <source>
        <dbReference type="EMBL" id="BBZ42619.1"/>
    </source>
</evidence>